<proteinExistence type="predicted"/>
<dbReference type="Proteomes" id="UP000265120">
    <property type="component" value="Chromosome 12"/>
</dbReference>
<dbReference type="Ensembl" id="ENSCSET00000009893.1">
    <property type="protein sequence ID" value="ENSCSEP00000009779.1"/>
    <property type="gene ID" value="ENSCSEG00000006279.1"/>
</dbReference>
<dbReference type="InParanoid" id="A0A3P8V6Q0"/>
<feature type="transmembrane region" description="Helical" evidence="1">
    <location>
        <begin position="74"/>
        <end position="94"/>
    </location>
</feature>
<reference evidence="2 3" key="1">
    <citation type="journal article" date="2014" name="Nat. Genet.">
        <title>Whole-genome sequence of a flatfish provides insights into ZW sex chromosome evolution and adaptation to a benthic lifestyle.</title>
        <authorList>
            <person name="Chen S."/>
            <person name="Zhang G."/>
            <person name="Shao C."/>
            <person name="Huang Q."/>
            <person name="Liu G."/>
            <person name="Zhang P."/>
            <person name="Song W."/>
            <person name="An N."/>
            <person name="Chalopin D."/>
            <person name="Volff J.N."/>
            <person name="Hong Y."/>
            <person name="Li Q."/>
            <person name="Sha Z."/>
            <person name="Zhou H."/>
            <person name="Xie M."/>
            <person name="Yu Q."/>
            <person name="Liu Y."/>
            <person name="Xiang H."/>
            <person name="Wang N."/>
            <person name="Wu K."/>
            <person name="Yang C."/>
            <person name="Zhou Q."/>
            <person name="Liao X."/>
            <person name="Yang L."/>
            <person name="Hu Q."/>
            <person name="Zhang J."/>
            <person name="Meng L."/>
            <person name="Jin L."/>
            <person name="Tian Y."/>
            <person name="Lian J."/>
            <person name="Yang J."/>
            <person name="Miao G."/>
            <person name="Liu S."/>
            <person name="Liang Z."/>
            <person name="Yan F."/>
            <person name="Li Y."/>
            <person name="Sun B."/>
            <person name="Zhang H."/>
            <person name="Zhang J."/>
            <person name="Zhu Y."/>
            <person name="Du M."/>
            <person name="Zhao Y."/>
            <person name="Schartl M."/>
            <person name="Tang Q."/>
            <person name="Wang J."/>
        </authorList>
    </citation>
    <scope>NUCLEOTIDE SEQUENCE</scope>
</reference>
<organism evidence="2 3">
    <name type="scientific">Cynoglossus semilaevis</name>
    <name type="common">Tongue sole</name>
    <dbReference type="NCBI Taxonomy" id="244447"/>
    <lineage>
        <taxon>Eukaryota</taxon>
        <taxon>Metazoa</taxon>
        <taxon>Chordata</taxon>
        <taxon>Craniata</taxon>
        <taxon>Vertebrata</taxon>
        <taxon>Euteleostomi</taxon>
        <taxon>Actinopterygii</taxon>
        <taxon>Neopterygii</taxon>
        <taxon>Teleostei</taxon>
        <taxon>Neoteleostei</taxon>
        <taxon>Acanthomorphata</taxon>
        <taxon>Carangaria</taxon>
        <taxon>Pleuronectiformes</taxon>
        <taxon>Pleuronectoidei</taxon>
        <taxon>Cynoglossidae</taxon>
        <taxon>Cynoglossinae</taxon>
        <taxon>Cynoglossus</taxon>
    </lineage>
</organism>
<evidence type="ECO:0000313" key="2">
    <source>
        <dbReference type="Ensembl" id="ENSCSEP00000009779.1"/>
    </source>
</evidence>
<evidence type="ECO:0000313" key="3">
    <source>
        <dbReference type="Proteomes" id="UP000265120"/>
    </source>
</evidence>
<dbReference type="AlphaFoldDB" id="A0A3P8V6Q0"/>
<keyword evidence="3" id="KW-1185">Reference proteome</keyword>
<name>A0A3P8V6Q0_CYNSE</name>
<keyword evidence="1" id="KW-0812">Transmembrane</keyword>
<sequence length="121" mass="14225">MRLFGVRVTHQEMCCTEKNHVYVLYCFIRSPRSNLLSTTFSCTLKKQYYTPILGFHVLPLSLKILFLYRFNFYYLFPSYLIFTAIALLAPGNLVSHFLCHQASGLCHVFVCSHFPNIRYIR</sequence>
<reference evidence="2" key="3">
    <citation type="submission" date="2025-09" db="UniProtKB">
        <authorList>
            <consortium name="Ensembl"/>
        </authorList>
    </citation>
    <scope>IDENTIFICATION</scope>
</reference>
<keyword evidence="1" id="KW-0472">Membrane</keyword>
<evidence type="ECO:0000256" key="1">
    <source>
        <dbReference type="SAM" id="Phobius"/>
    </source>
</evidence>
<protein>
    <submittedName>
        <fullName evidence="2">Uncharacterized protein</fullName>
    </submittedName>
</protein>
<accession>A0A3P8V6Q0</accession>
<keyword evidence="1" id="KW-1133">Transmembrane helix</keyword>
<reference evidence="2" key="2">
    <citation type="submission" date="2025-08" db="UniProtKB">
        <authorList>
            <consortium name="Ensembl"/>
        </authorList>
    </citation>
    <scope>IDENTIFICATION</scope>
</reference>